<gene>
    <name evidence="2" type="ORF">ATO8_02620</name>
</gene>
<dbReference type="InterPro" id="IPR050767">
    <property type="entry name" value="Sel1_AlgK"/>
</dbReference>
<dbReference type="RefSeq" id="WP_043841721.1">
    <property type="nucleotide sequence ID" value="NZ_AQQW01000001.1"/>
</dbReference>
<dbReference type="SUPFAM" id="SSF81901">
    <property type="entry name" value="HCP-like"/>
    <property type="match status" value="2"/>
</dbReference>
<evidence type="ECO:0000313" key="3">
    <source>
        <dbReference type="Proteomes" id="UP000019063"/>
    </source>
</evidence>
<proteinExistence type="predicted"/>
<dbReference type="PANTHER" id="PTHR11102:SF160">
    <property type="entry name" value="ERAD-ASSOCIATED E3 UBIQUITIN-PROTEIN LIGASE COMPONENT HRD3"/>
    <property type="match status" value="1"/>
</dbReference>
<accession>W4HRW5</accession>
<dbReference type="eggNOG" id="COG0790">
    <property type="taxonomic scope" value="Bacteria"/>
</dbReference>
<keyword evidence="3" id="KW-1185">Reference proteome</keyword>
<dbReference type="SMART" id="SM00671">
    <property type="entry name" value="SEL1"/>
    <property type="match status" value="5"/>
</dbReference>
<evidence type="ECO:0000256" key="1">
    <source>
        <dbReference type="SAM" id="SignalP"/>
    </source>
</evidence>
<feature type="chain" id="PRO_5004842338" description="Sel1 repeat family protein" evidence="1">
    <location>
        <begin position="27"/>
        <end position="909"/>
    </location>
</feature>
<dbReference type="Proteomes" id="UP000019063">
    <property type="component" value="Unassembled WGS sequence"/>
</dbReference>
<dbReference type="AlphaFoldDB" id="W4HRW5"/>
<organism evidence="2 3">
    <name type="scientific">Roseivivax marinus</name>
    <dbReference type="NCBI Taxonomy" id="1379903"/>
    <lineage>
        <taxon>Bacteria</taxon>
        <taxon>Pseudomonadati</taxon>
        <taxon>Pseudomonadota</taxon>
        <taxon>Alphaproteobacteria</taxon>
        <taxon>Rhodobacterales</taxon>
        <taxon>Roseobacteraceae</taxon>
        <taxon>Roseivivax</taxon>
    </lineage>
</organism>
<name>W4HRW5_9RHOB</name>
<dbReference type="PANTHER" id="PTHR11102">
    <property type="entry name" value="SEL-1-LIKE PROTEIN"/>
    <property type="match status" value="1"/>
</dbReference>
<sequence>MHPTRACGLAALASAAFALSGPPAQAEPVAVRFAPPEIEAGDVCVARAPKHVLATRWGDWSGTALPDMPIPLIRRDLRLLAQMDVERWAETIRTANDLLLRDVESYDETDRMLDRIDLLIAQDDIATLREEGLVETLLEVAPQGSTKAKLMAAEMLRDGVGVEADADRAEEFLRDAAFAGHPDAILQLVAETPAGEPVPGLGIAPEVAVPLAFGGMLGRVDTRVCDRINQIADHYETGDIVAADPELAEEWYRLSASLGGSNGAWSAAQMHIAANRIERDPEVMMALLEQAADAGLTYAMLELGRMYANGGLVEQDLQRAEDFYREAADLGDTTGLTRLVNLKRENSDGSYEATGEIVALLERMIALDEPPAWAFSRLGNMLLEHEGRWAGEARAEKMFTTALELDPYQVPARSRLAQIEMREARTEQEIANVTSRLRRVVSANGRADPMQDLQSIYLCRAPSAPRLDDYAYWVEMEEFSGDKTVDLTAMETRAQRADPDPLVVAQLQTQALNGRAASLANLLRIEGSDGTLAPLVDLVSDEGGRPRNARGDAALKLGERERAIELLRSAVEAGETGARLDLAVVLEEDGIASEEEREEILDLVRPLAESGRGSAIETIVELDDSVSADDAWQTYRDAIDRNGDFTALAFALTRLEDPAQVDDYLGRIQAIMPCYSGNALTLARAMEALDRSEDVPHWIDVAEASARTGWEYVSTADTLLELDQSEAAYARAATLYREGIDRGYALAMRRMLNLGKEGRIELAEAETVQLYSRMISASPPENIPSVLTMVSFAPDEVREKVEANIDRRALLRASAEGGNAEAQLELAMLVQDEAETAADLNRYADLLAASAGQGNDAAMLRLSQAYTYGLGVERSLERADLWLARAAEAGNEEAVRTTRMLETAKEPTQ</sequence>
<dbReference type="Gene3D" id="1.25.40.10">
    <property type="entry name" value="Tetratricopeptide repeat domain"/>
    <property type="match status" value="4"/>
</dbReference>
<evidence type="ECO:0000313" key="2">
    <source>
        <dbReference type="EMBL" id="ETW14765.1"/>
    </source>
</evidence>
<reference evidence="2 3" key="1">
    <citation type="journal article" date="2014" name="Antonie Van Leeuwenhoek">
        <title>Roseivivax atlanticus sp. nov., isolated from surface seawater of the Atlantic Ocean.</title>
        <authorList>
            <person name="Li G."/>
            <person name="Lai Q."/>
            <person name="Liu X."/>
            <person name="Sun F."/>
            <person name="Shao Z."/>
        </authorList>
    </citation>
    <scope>NUCLEOTIDE SEQUENCE [LARGE SCALE GENOMIC DNA]</scope>
    <source>
        <strain evidence="2 3">22II-s10s</strain>
    </source>
</reference>
<protein>
    <recommendedName>
        <fullName evidence="4">Sel1 repeat family protein</fullName>
    </recommendedName>
</protein>
<dbReference type="EMBL" id="AQQW01000001">
    <property type="protein sequence ID" value="ETW14765.1"/>
    <property type="molecule type" value="Genomic_DNA"/>
</dbReference>
<keyword evidence="1" id="KW-0732">Signal</keyword>
<dbReference type="Pfam" id="PF08238">
    <property type="entry name" value="Sel1"/>
    <property type="match status" value="4"/>
</dbReference>
<dbReference type="STRING" id="1379903.ATO8_02620"/>
<feature type="signal peptide" evidence="1">
    <location>
        <begin position="1"/>
        <end position="26"/>
    </location>
</feature>
<dbReference type="InterPro" id="IPR011990">
    <property type="entry name" value="TPR-like_helical_dom_sf"/>
</dbReference>
<evidence type="ECO:0008006" key="4">
    <source>
        <dbReference type="Google" id="ProtNLM"/>
    </source>
</evidence>
<comment type="caution">
    <text evidence="2">The sequence shown here is derived from an EMBL/GenBank/DDBJ whole genome shotgun (WGS) entry which is preliminary data.</text>
</comment>
<dbReference type="InterPro" id="IPR006597">
    <property type="entry name" value="Sel1-like"/>
</dbReference>